<dbReference type="PROSITE" id="PS01174">
    <property type="entry name" value="LIPASE_GDXG_SER"/>
    <property type="match status" value="1"/>
</dbReference>
<gene>
    <name evidence="4" type="ORF">K2173_001147</name>
</gene>
<dbReference type="PANTHER" id="PTHR23024:SF467">
    <property type="entry name" value="CARBOXYLESTERASE 12-RELATED"/>
    <property type="match status" value="1"/>
</dbReference>
<protein>
    <recommendedName>
        <fullName evidence="3">Alpha/beta hydrolase fold-3 domain-containing protein</fullName>
    </recommendedName>
</protein>
<dbReference type="Pfam" id="PF07859">
    <property type="entry name" value="Abhydrolase_3"/>
    <property type="match status" value="1"/>
</dbReference>
<accession>A0AAV8TI84</accession>
<dbReference type="EMBL" id="JAIWQS010000004">
    <property type="protein sequence ID" value="KAJ8766627.1"/>
    <property type="molecule type" value="Genomic_DNA"/>
</dbReference>
<reference evidence="4 5" key="1">
    <citation type="submission" date="2021-09" db="EMBL/GenBank/DDBJ databases">
        <title>Genomic insights and catalytic innovation underlie evolution of tropane alkaloids biosynthesis.</title>
        <authorList>
            <person name="Wang Y.-J."/>
            <person name="Tian T."/>
            <person name="Huang J.-P."/>
            <person name="Huang S.-X."/>
        </authorList>
    </citation>
    <scope>NUCLEOTIDE SEQUENCE [LARGE SCALE GENOMIC DNA]</scope>
    <source>
        <strain evidence="4">KIB-2018</strain>
        <tissue evidence="4">Leaf</tissue>
    </source>
</reference>
<dbReference type="InterPro" id="IPR029058">
    <property type="entry name" value="AB_hydrolase_fold"/>
</dbReference>
<dbReference type="InterPro" id="IPR050466">
    <property type="entry name" value="Carboxylest/Gibb_receptor"/>
</dbReference>
<dbReference type="AlphaFoldDB" id="A0AAV8TI84"/>
<dbReference type="Gene3D" id="3.40.50.1820">
    <property type="entry name" value="alpha/beta hydrolase"/>
    <property type="match status" value="1"/>
</dbReference>
<evidence type="ECO:0000259" key="3">
    <source>
        <dbReference type="Pfam" id="PF07859"/>
    </source>
</evidence>
<comment type="caution">
    <text evidence="4">The sequence shown here is derived from an EMBL/GenBank/DDBJ whole genome shotgun (WGS) entry which is preliminary data.</text>
</comment>
<dbReference type="Proteomes" id="UP001159364">
    <property type="component" value="Linkage Group LG04"/>
</dbReference>
<dbReference type="InterPro" id="IPR013094">
    <property type="entry name" value="AB_hydrolase_3"/>
</dbReference>
<dbReference type="GO" id="GO:0016787">
    <property type="term" value="F:hydrolase activity"/>
    <property type="evidence" value="ECO:0007669"/>
    <property type="project" value="InterPro"/>
</dbReference>
<organism evidence="4 5">
    <name type="scientific">Erythroxylum novogranatense</name>
    <dbReference type="NCBI Taxonomy" id="1862640"/>
    <lineage>
        <taxon>Eukaryota</taxon>
        <taxon>Viridiplantae</taxon>
        <taxon>Streptophyta</taxon>
        <taxon>Embryophyta</taxon>
        <taxon>Tracheophyta</taxon>
        <taxon>Spermatophyta</taxon>
        <taxon>Magnoliopsida</taxon>
        <taxon>eudicotyledons</taxon>
        <taxon>Gunneridae</taxon>
        <taxon>Pentapetalae</taxon>
        <taxon>rosids</taxon>
        <taxon>fabids</taxon>
        <taxon>Malpighiales</taxon>
        <taxon>Erythroxylaceae</taxon>
        <taxon>Erythroxylum</taxon>
    </lineage>
</organism>
<evidence type="ECO:0000256" key="2">
    <source>
        <dbReference type="PROSITE-ProRule" id="PRU10038"/>
    </source>
</evidence>
<name>A0AAV8TI84_9ROSI</name>
<proteinExistence type="inferred from homology"/>
<evidence type="ECO:0000256" key="1">
    <source>
        <dbReference type="ARBA" id="ARBA00010515"/>
    </source>
</evidence>
<evidence type="ECO:0000313" key="5">
    <source>
        <dbReference type="Proteomes" id="UP001159364"/>
    </source>
</evidence>
<dbReference type="SUPFAM" id="SSF53474">
    <property type="entry name" value="alpha/beta-Hydrolases"/>
    <property type="match status" value="1"/>
</dbReference>
<keyword evidence="5" id="KW-1185">Reference proteome</keyword>
<feature type="domain" description="Alpha/beta hydrolase fold-3" evidence="3">
    <location>
        <begin position="73"/>
        <end position="294"/>
    </location>
</feature>
<feature type="active site" evidence="2">
    <location>
        <position position="161"/>
    </location>
</feature>
<sequence>MSNSEILFDFSPNFQIYKDGRINRSTAIQRVPPSLHPKDSVGSKDVVCSPVSNLCSRLYLPKHIIPGRKLPLLIYFHGGVFCFGSPAFSFQHDYQKTMVQAANIVMVSVDYRLAPEHPLPAAYNDGWDALKWVASHADGNGPEEWLNSHADLDNVFFAGDSAGGNLAYNMCRRYSREKLVGINLKGIALMDSYFWRKDVQVGDSCKDMKTKEMMDKLWPFLFPTTSGLDDPFINPEADPNLASLDCSRMIIFVAQEDRYLLADRGRSFYEALKKSGYGGNVEIMESVGEDHCFHVRDCESQRAKALFEKLSSFLNHQDSTCI</sequence>
<evidence type="ECO:0000313" key="4">
    <source>
        <dbReference type="EMBL" id="KAJ8766627.1"/>
    </source>
</evidence>
<comment type="similarity">
    <text evidence="1">Belongs to the 'GDXG' lipolytic enzyme family.</text>
</comment>
<dbReference type="PANTHER" id="PTHR23024">
    <property type="entry name" value="ARYLACETAMIDE DEACETYLASE"/>
    <property type="match status" value="1"/>
</dbReference>
<dbReference type="InterPro" id="IPR033140">
    <property type="entry name" value="Lipase_GDXG_put_SER_AS"/>
</dbReference>